<gene>
    <name evidence="1" type="ORF">PHMEG_0008140</name>
</gene>
<dbReference type="SUPFAM" id="SSF56672">
    <property type="entry name" value="DNA/RNA polymerases"/>
    <property type="match status" value="1"/>
</dbReference>
<dbReference type="GO" id="GO:0003964">
    <property type="term" value="F:RNA-directed DNA polymerase activity"/>
    <property type="evidence" value="ECO:0007669"/>
    <property type="project" value="UniProtKB-KW"/>
</dbReference>
<keyword evidence="1" id="KW-0548">Nucleotidyltransferase</keyword>
<accession>A0A225WKB5</accession>
<dbReference type="AlphaFoldDB" id="A0A225WKB5"/>
<proteinExistence type="predicted"/>
<dbReference type="OrthoDB" id="111017at2759"/>
<dbReference type="Proteomes" id="UP000198211">
    <property type="component" value="Unassembled WGS sequence"/>
</dbReference>
<name>A0A225WKB5_9STRA</name>
<evidence type="ECO:0000313" key="2">
    <source>
        <dbReference type="Proteomes" id="UP000198211"/>
    </source>
</evidence>
<sequence>MSVAEFGEVLTAGDLAEVVMIRSEEELNSSSVVDEAVLEDTKRALREDPSDPFYSLIKEYHDVVAKAPPWGLPPDRGVRHEIDLQWDVIDVFFRAKHEASLVRESKSLHSTPTFCVRSPNRKWGIAYAFNKLNTATIPAQTPIPRKDVL</sequence>
<dbReference type="EMBL" id="NBNE01000681">
    <property type="protein sequence ID" value="OWZ17854.1"/>
    <property type="molecule type" value="Genomic_DNA"/>
</dbReference>
<evidence type="ECO:0000313" key="1">
    <source>
        <dbReference type="EMBL" id="OWZ17854.1"/>
    </source>
</evidence>
<keyword evidence="1" id="KW-0808">Transferase</keyword>
<keyword evidence="2" id="KW-1185">Reference proteome</keyword>
<dbReference type="InterPro" id="IPR043502">
    <property type="entry name" value="DNA/RNA_pol_sf"/>
</dbReference>
<comment type="caution">
    <text evidence="1">The sequence shown here is derived from an EMBL/GenBank/DDBJ whole genome shotgun (WGS) entry which is preliminary data.</text>
</comment>
<keyword evidence="1" id="KW-0695">RNA-directed DNA polymerase</keyword>
<protein>
    <submittedName>
        <fullName evidence="1">Reverse transcriptase</fullName>
    </submittedName>
</protein>
<reference evidence="2" key="1">
    <citation type="submission" date="2017-03" db="EMBL/GenBank/DDBJ databases">
        <title>Phytopthora megakarya and P. palmivora, two closely related causual agents of cacao black pod achieved similar genome size and gene model numbers by different mechanisms.</title>
        <authorList>
            <person name="Ali S."/>
            <person name="Shao J."/>
            <person name="Larry D.J."/>
            <person name="Kronmiller B."/>
            <person name="Shen D."/>
            <person name="Strem M.D."/>
            <person name="Melnick R.L."/>
            <person name="Guiltinan M.J."/>
            <person name="Tyler B.M."/>
            <person name="Meinhardt L.W."/>
            <person name="Bailey B.A."/>
        </authorList>
    </citation>
    <scope>NUCLEOTIDE SEQUENCE [LARGE SCALE GENOMIC DNA]</scope>
    <source>
        <strain evidence="2">zdho120</strain>
    </source>
</reference>
<organism evidence="1 2">
    <name type="scientific">Phytophthora megakarya</name>
    <dbReference type="NCBI Taxonomy" id="4795"/>
    <lineage>
        <taxon>Eukaryota</taxon>
        <taxon>Sar</taxon>
        <taxon>Stramenopiles</taxon>
        <taxon>Oomycota</taxon>
        <taxon>Peronosporomycetes</taxon>
        <taxon>Peronosporales</taxon>
        <taxon>Peronosporaceae</taxon>
        <taxon>Phytophthora</taxon>
    </lineage>
</organism>
<dbReference type="Gene3D" id="3.10.10.10">
    <property type="entry name" value="HIV Type 1 Reverse Transcriptase, subunit A, domain 1"/>
    <property type="match status" value="1"/>
</dbReference>